<dbReference type="OrthoDB" id="9804072at2"/>
<keyword evidence="7" id="KW-1185">Reference proteome</keyword>
<dbReference type="STRING" id="119641.SAMN05421842_11517"/>
<evidence type="ECO:0000256" key="4">
    <source>
        <dbReference type="RuleBase" id="RU004514"/>
    </source>
</evidence>
<dbReference type="HAMAP" id="MF_02087">
    <property type="entry name" value="PLP_homeostasis"/>
    <property type="match status" value="1"/>
</dbReference>
<dbReference type="InterPro" id="IPR011078">
    <property type="entry name" value="PyrdxlP_homeostasis"/>
</dbReference>
<reference evidence="6 7" key="1">
    <citation type="submission" date="2016-10" db="EMBL/GenBank/DDBJ databases">
        <authorList>
            <person name="de Groot N.N."/>
        </authorList>
    </citation>
    <scope>NUCLEOTIDE SEQUENCE [LARGE SCALE GENOMIC DNA]</scope>
    <source>
        <strain evidence="6 7">DSM 12992</strain>
    </source>
</reference>
<evidence type="ECO:0000256" key="1">
    <source>
        <dbReference type="ARBA" id="ARBA00022898"/>
    </source>
</evidence>
<protein>
    <recommendedName>
        <fullName evidence="2">Pyridoxal phosphate homeostasis protein</fullName>
        <shortName evidence="2">PLP homeostasis protein</shortName>
    </recommendedName>
</protein>
<dbReference type="EMBL" id="FOMG01000015">
    <property type="protein sequence ID" value="SFC96061.1"/>
    <property type="molecule type" value="Genomic_DNA"/>
</dbReference>
<proteinExistence type="inferred from homology"/>
<organism evidence="6 7">
    <name type="scientific">Clostridium uliginosum</name>
    <dbReference type="NCBI Taxonomy" id="119641"/>
    <lineage>
        <taxon>Bacteria</taxon>
        <taxon>Bacillati</taxon>
        <taxon>Bacillota</taxon>
        <taxon>Clostridia</taxon>
        <taxon>Eubacteriales</taxon>
        <taxon>Clostridiaceae</taxon>
        <taxon>Clostridium</taxon>
    </lineage>
</organism>
<evidence type="ECO:0000256" key="2">
    <source>
        <dbReference type="HAMAP-Rule" id="MF_02087"/>
    </source>
</evidence>
<dbReference type="GO" id="GO:0030170">
    <property type="term" value="F:pyridoxal phosphate binding"/>
    <property type="evidence" value="ECO:0007669"/>
    <property type="project" value="UniProtKB-UniRule"/>
</dbReference>
<dbReference type="RefSeq" id="WP_090091593.1">
    <property type="nucleotide sequence ID" value="NZ_FOMG01000015.1"/>
</dbReference>
<dbReference type="PIRSF" id="PIRSF004848">
    <property type="entry name" value="YBL036c_PLPDEIII"/>
    <property type="match status" value="1"/>
</dbReference>
<dbReference type="PANTHER" id="PTHR10146:SF14">
    <property type="entry name" value="PYRIDOXAL PHOSPHATE HOMEOSTASIS PROTEIN"/>
    <property type="match status" value="1"/>
</dbReference>
<feature type="modified residue" description="N6-(pyridoxal phosphate)lysine" evidence="2 3">
    <location>
        <position position="25"/>
    </location>
</feature>
<evidence type="ECO:0000256" key="3">
    <source>
        <dbReference type="PIRSR" id="PIRSR004848-1"/>
    </source>
</evidence>
<dbReference type="SUPFAM" id="SSF51419">
    <property type="entry name" value="PLP-binding barrel"/>
    <property type="match status" value="1"/>
</dbReference>
<dbReference type="Proteomes" id="UP000199263">
    <property type="component" value="Unassembled WGS sequence"/>
</dbReference>
<dbReference type="PANTHER" id="PTHR10146">
    <property type="entry name" value="PROLINE SYNTHETASE CO-TRANSCRIBED BACTERIAL HOMOLOG PROTEIN"/>
    <property type="match status" value="1"/>
</dbReference>
<comment type="cofactor">
    <cofactor evidence="3">
        <name>pyridoxal 5'-phosphate</name>
        <dbReference type="ChEBI" id="CHEBI:597326"/>
    </cofactor>
</comment>
<comment type="similarity">
    <text evidence="2 4">Belongs to the pyridoxal phosphate-binding protein YggS/PROSC family.</text>
</comment>
<gene>
    <name evidence="6" type="ORF">SAMN05421842_11517</name>
</gene>
<accession>A0A1I1NEE9</accession>
<dbReference type="InterPro" id="IPR001608">
    <property type="entry name" value="Ala_racemase_N"/>
</dbReference>
<keyword evidence="1 2" id="KW-0663">Pyridoxal phosphate</keyword>
<dbReference type="FunFam" id="3.20.20.10:FF:000018">
    <property type="entry name" value="Pyridoxal phosphate homeostasis protein"/>
    <property type="match status" value="1"/>
</dbReference>
<dbReference type="AlphaFoldDB" id="A0A1I1NEE9"/>
<name>A0A1I1NEE9_9CLOT</name>
<dbReference type="CDD" id="cd00635">
    <property type="entry name" value="PLPDE_III_YBL036c_like"/>
    <property type="match status" value="1"/>
</dbReference>
<evidence type="ECO:0000313" key="7">
    <source>
        <dbReference type="Proteomes" id="UP000199263"/>
    </source>
</evidence>
<dbReference type="Gene3D" id="3.20.20.10">
    <property type="entry name" value="Alanine racemase"/>
    <property type="match status" value="1"/>
</dbReference>
<sequence length="224" mass="25753">MSIKDNINKLRMEIPEGVELLAVSKTKPIEDLEEAYQSGIRDFGENKVQELLNKVEHFHNDVRWHLIGQLQSNKVKYLVDKVYLIHSLSSIKLLNEIERVFGKANKVAKTLIQINIGREESKSGILEEELSEIIDAVEKCHNVLVKGIMVIIPKGDDESNREYFKKTKRIFEYLKKRDYKNINMEILSMGMTQDFKIAIEEGSTLVRVGQGVFGKRNYNVGGEK</sequence>
<comment type="function">
    <text evidence="2">Pyridoxal 5'-phosphate (PLP)-binding protein, which is involved in PLP homeostasis.</text>
</comment>
<feature type="domain" description="Alanine racemase N-terminal" evidence="5">
    <location>
        <begin position="2"/>
        <end position="215"/>
    </location>
</feature>
<dbReference type="InterPro" id="IPR029066">
    <property type="entry name" value="PLP-binding_barrel"/>
</dbReference>
<dbReference type="NCBIfam" id="TIGR00044">
    <property type="entry name" value="YggS family pyridoxal phosphate-dependent enzyme"/>
    <property type="match status" value="1"/>
</dbReference>
<dbReference type="Pfam" id="PF01168">
    <property type="entry name" value="Ala_racemase_N"/>
    <property type="match status" value="1"/>
</dbReference>
<evidence type="ECO:0000259" key="5">
    <source>
        <dbReference type="Pfam" id="PF01168"/>
    </source>
</evidence>
<evidence type="ECO:0000313" key="6">
    <source>
        <dbReference type="EMBL" id="SFC96061.1"/>
    </source>
</evidence>